<comment type="caution">
    <text evidence="4">The sequence shown here is derived from an EMBL/GenBank/DDBJ whole genome shotgun (WGS) entry which is preliminary data.</text>
</comment>
<protein>
    <recommendedName>
        <fullName evidence="6">Transmembrane protein</fullName>
    </recommendedName>
</protein>
<evidence type="ECO:0000256" key="2">
    <source>
        <dbReference type="SAM" id="Phobius"/>
    </source>
</evidence>
<evidence type="ECO:0000256" key="3">
    <source>
        <dbReference type="SAM" id="SignalP"/>
    </source>
</evidence>
<dbReference type="GeneID" id="59343607"/>
<keyword evidence="5" id="KW-1185">Reference proteome</keyword>
<accession>A0A8H6SVX7</accession>
<reference evidence="4" key="1">
    <citation type="submission" date="2020-05" db="EMBL/GenBank/DDBJ databases">
        <title>Mycena genomes resolve the evolution of fungal bioluminescence.</title>
        <authorList>
            <person name="Tsai I.J."/>
        </authorList>
    </citation>
    <scope>NUCLEOTIDE SEQUENCE</scope>
    <source>
        <strain evidence="4">171206Taipei</strain>
    </source>
</reference>
<evidence type="ECO:0008006" key="6">
    <source>
        <dbReference type="Google" id="ProtNLM"/>
    </source>
</evidence>
<feature type="signal peptide" evidence="3">
    <location>
        <begin position="1"/>
        <end position="20"/>
    </location>
</feature>
<feature type="transmembrane region" description="Helical" evidence="2">
    <location>
        <begin position="36"/>
        <end position="61"/>
    </location>
</feature>
<organism evidence="4 5">
    <name type="scientific">Mycena indigotica</name>
    <dbReference type="NCBI Taxonomy" id="2126181"/>
    <lineage>
        <taxon>Eukaryota</taxon>
        <taxon>Fungi</taxon>
        <taxon>Dikarya</taxon>
        <taxon>Basidiomycota</taxon>
        <taxon>Agaricomycotina</taxon>
        <taxon>Agaricomycetes</taxon>
        <taxon>Agaricomycetidae</taxon>
        <taxon>Agaricales</taxon>
        <taxon>Marasmiineae</taxon>
        <taxon>Mycenaceae</taxon>
        <taxon>Mycena</taxon>
    </lineage>
</organism>
<keyword evidence="2" id="KW-1133">Transmembrane helix</keyword>
<evidence type="ECO:0000313" key="5">
    <source>
        <dbReference type="Proteomes" id="UP000636479"/>
    </source>
</evidence>
<keyword evidence="2" id="KW-0812">Transmembrane</keyword>
<evidence type="ECO:0000256" key="1">
    <source>
        <dbReference type="SAM" id="MobiDB-lite"/>
    </source>
</evidence>
<dbReference type="Proteomes" id="UP000636479">
    <property type="component" value="Unassembled WGS sequence"/>
</dbReference>
<evidence type="ECO:0000313" key="4">
    <source>
        <dbReference type="EMBL" id="KAF7306364.1"/>
    </source>
</evidence>
<dbReference type="RefSeq" id="XP_037221383.1">
    <property type="nucleotide sequence ID" value="XM_037361091.1"/>
</dbReference>
<sequence length="154" mass="16928">MSRPLMLLSVYFLLLPHVHAQSCVHGLCDKKSHAGFSIKAFAGVFAAIMVAIFVAVVFMLLPRWRRRRRSSEEPYADPQQAGGTERYDYAEYHRQQVAAITPAPRRPAPTHPASATTQHARRYGNQAPLSALDSVSPAKPKLAPTFKSLGSTGT</sequence>
<keyword evidence="3" id="KW-0732">Signal</keyword>
<gene>
    <name evidence="4" type="ORF">MIND_00427600</name>
</gene>
<keyword evidence="2" id="KW-0472">Membrane</keyword>
<dbReference type="EMBL" id="JACAZF010000004">
    <property type="protein sequence ID" value="KAF7306364.1"/>
    <property type="molecule type" value="Genomic_DNA"/>
</dbReference>
<feature type="region of interest" description="Disordered" evidence="1">
    <location>
        <begin position="100"/>
        <end position="154"/>
    </location>
</feature>
<feature type="region of interest" description="Disordered" evidence="1">
    <location>
        <begin position="68"/>
        <end position="87"/>
    </location>
</feature>
<dbReference type="AlphaFoldDB" id="A0A8H6SVX7"/>
<feature type="chain" id="PRO_5034339468" description="Transmembrane protein" evidence="3">
    <location>
        <begin position="21"/>
        <end position="154"/>
    </location>
</feature>
<proteinExistence type="predicted"/>
<name>A0A8H6SVX7_9AGAR</name>